<keyword evidence="1" id="KW-0732">Signal</keyword>
<feature type="chain" id="PRO_5001917022" description="Peroxiredoxin" evidence="1">
    <location>
        <begin position="26"/>
        <end position="384"/>
    </location>
</feature>
<feature type="domain" description="DUF4369" evidence="3">
    <location>
        <begin position="29"/>
        <end position="123"/>
    </location>
</feature>
<dbReference type="AlphaFoldDB" id="A0A096CK85"/>
<evidence type="ECO:0000313" key="4">
    <source>
        <dbReference type="EMBL" id="KGF45719.1"/>
    </source>
</evidence>
<dbReference type="InterPro" id="IPR036249">
    <property type="entry name" value="Thioredoxin-like_sf"/>
</dbReference>
<evidence type="ECO:0000256" key="1">
    <source>
        <dbReference type="SAM" id="SignalP"/>
    </source>
</evidence>
<dbReference type="InterPro" id="IPR000866">
    <property type="entry name" value="AhpC/TSA"/>
</dbReference>
<dbReference type="InterPro" id="IPR050553">
    <property type="entry name" value="Thioredoxin_ResA/DsbE_sf"/>
</dbReference>
<dbReference type="EMBL" id="JRNQ01000004">
    <property type="protein sequence ID" value="KGF45719.1"/>
    <property type="molecule type" value="Genomic_DNA"/>
</dbReference>
<dbReference type="PANTHER" id="PTHR42852:SF13">
    <property type="entry name" value="PROTEIN DIPZ"/>
    <property type="match status" value="1"/>
</dbReference>
<accession>A0A096CK85</accession>
<dbReference type="OrthoDB" id="6399635at2"/>
<feature type="signal peptide" evidence="1">
    <location>
        <begin position="1"/>
        <end position="25"/>
    </location>
</feature>
<name>A0A096CK85_9BACT</name>
<dbReference type="PROSITE" id="PS51257">
    <property type="entry name" value="PROKAR_LIPOPROTEIN"/>
    <property type="match status" value="1"/>
</dbReference>
<dbReference type="Pfam" id="PF00578">
    <property type="entry name" value="AhpC-TSA"/>
    <property type="match status" value="1"/>
</dbReference>
<evidence type="ECO:0008006" key="6">
    <source>
        <dbReference type="Google" id="ProtNLM"/>
    </source>
</evidence>
<organism evidence="4 5">
    <name type="scientific">Prevotella bivia DNF00320</name>
    <dbReference type="NCBI Taxonomy" id="1401068"/>
    <lineage>
        <taxon>Bacteria</taxon>
        <taxon>Pseudomonadati</taxon>
        <taxon>Bacteroidota</taxon>
        <taxon>Bacteroidia</taxon>
        <taxon>Bacteroidales</taxon>
        <taxon>Prevotellaceae</taxon>
        <taxon>Prevotella</taxon>
    </lineage>
</organism>
<dbReference type="Gene3D" id="3.40.30.10">
    <property type="entry name" value="Glutaredoxin"/>
    <property type="match status" value="1"/>
</dbReference>
<dbReference type="Proteomes" id="UP000029525">
    <property type="component" value="Unassembled WGS sequence"/>
</dbReference>
<protein>
    <recommendedName>
        <fullName evidence="6">Peroxiredoxin</fullName>
    </recommendedName>
</protein>
<reference evidence="4 5" key="1">
    <citation type="submission" date="2014-07" db="EMBL/GenBank/DDBJ databases">
        <authorList>
            <person name="McCorrison J."/>
            <person name="Sanka R."/>
            <person name="Torralba M."/>
            <person name="Gillis M."/>
            <person name="Haft D.H."/>
            <person name="Methe B."/>
            <person name="Sutton G."/>
            <person name="Nelson K.E."/>
        </authorList>
    </citation>
    <scope>NUCLEOTIDE SEQUENCE [LARGE SCALE GENOMIC DNA]</scope>
    <source>
        <strain evidence="4 5">DNF00320</strain>
    </source>
</reference>
<dbReference type="RefSeq" id="WP_036865836.1">
    <property type="nucleotide sequence ID" value="NZ_JRNQ01000004.1"/>
</dbReference>
<comment type="caution">
    <text evidence="4">The sequence shown here is derived from an EMBL/GenBank/DDBJ whole genome shotgun (WGS) entry which is preliminary data.</text>
</comment>
<dbReference type="GO" id="GO:0016491">
    <property type="term" value="F:oxidoreductase activity"/>
    <property type="evidence" value="ECO:0007669"/>
    <property type="project" value="InterPro"/>
</dbReference>
<dbReference type="SUPFAM" id="SSF52833">
    <property type="entry name" value="Thioredoxin-like"/>
    <property type="match status" value="1"/>
</dbReference>
<gene>
    <name evidence="4" type="ORF">HMPREF0647_00995</name>
</gene>
<sequence length="384" mass="43436">MKRNIANKVFVGCCTLGIMMLASCAKEGFHIDGTIANAKDSILYLEHNGLEGIAKVDSVKLDQLGTFSFSGDKADNPEFYRLRIADQIINIAIDSTEQIGVKATYPQMATNYTVEGSADNEKLKELALKQINLQSRCQQLLAQRPEIADSLISAMLVDYKRDVTTNYIFKAPMKSYSYFALFQYVVINNQAVLIFDPSKDAKDTKVFGAVATSWDTYFPGTLRTQNLHNITIKGMKDERIVKAQQKPIEIKAEEQGVIDIPLRDNTGLERHLTDFKGQVVLLNFHVFGVKGSTEYIMHMRDLYNKYHDRGLEIYMVSLDENQHFWKEQVANLPWVNVYDDKGVSQAYTAPATTLPIIYLIDRGNNIVKNPSQIKNLEAEIEKLL</sequence>
<dbReference type="GO" id="GO:0016209">
    <property type="term" value="F:antioxidant activity"/>
    <property type="evidence" value="ECO:0007669"/>
    <property type="project" value="InterPro"/>
</dbReference>
<dbReference type="PANTHER" id="PTHR42852">
    <property type="entry name" value="THIOL:DISULFIDE INTERCHANGE PROTEIN DSBE"/>
    <property type="match status" value="1"/>
</dbReference>
<evidence type="ECO:0000313" key="5">
    <source>
        <dbReference type="Proteomes" id="UP000029525"/>
    </source>
</evidence>
<dbReference type="Pfam" id="PF14289">
    <property type="entry name" value="DUF4369"/>
    <property type="match status" value="1"/>
</dbReference>
<evidence type="ECO:0000259" key="2">
    <source>
        <dbReference type="Pfam" id="PF00578"/>
    </source>
</evidence>
<proteinExistence type="predicted"/>
<evidence type="ECO:0000259" key="3">
    <source>
        <dbReference type="Pfam" id="PF14289"/>
    </source>
</evidence>
<dbReference type="InterPro" id="IPR025380">
    <property type="entry name" value="DUF4369"/>
</dbReference>
<feature type="domain" description="Alkyl hydroperoxide reductase subunit C/ Thiol specific antioxidant" evidence="2">
    <location>
        <begin position="258"/>
        <end position="367"/>
    </location>
</feature>